<dbReference type="InterPro" id="IPR036388">
    <property type="entry name" value="WH-like_DNA-bd_sf"/>
</dbReference>
<evidence type="ECO:0000313" key="9">
    <source>
        <dbReference type="EMBL" id="MBM6922292.1"/>
    </source>
</evidence>
<dbReference type="InterPro" id="IPR050813">
    <property type="entry name" value="Sigma-70_Factor"/>
</dbReference>
<name>A0ABS2GIZ5_9FIRM</name>
<dbReference type="Pfam" id="PF04542">
    <property type="entry name" value="Sigma70_r2"/>
    <property type="match status" value="1"/>
</dbReference>
<dbReference type="EMBL" id="JACSNR010000001">
    <property type="protein sequence ID" value="MBM6922292.1"/>
    <property type="molecule type" value="Genomic_DNA"/>
</dbReference>
<keyword evidence="2" id="KW-0749">Sporulation</keyword>
<dbReference type="PROSITE" id="PS50943">
    <property type="entry name" value="HTH_CROC1"/>
    <property type="match status" value="1"/>
</dbReference>
<reference evidence="9 10" key="1">
    <citation type="journal article" date="2021" name="Sci. Rep.">
        <title>The distribution of antibiotic resistance genes in chicken gut microbiota commensals.</title>
        <authorList>
            <person name="Juricova H."/>
            <person name="Matiasovicova J."/>
            <person name="Kubasova T."/>
            <person name="Cejkova D."/>
            <person name="Rychlik I."/>
        </authorList>
    </citation>
    <scope>NUCLEOTIDE SEQUENCE [LARGE SCALE GENOMIC DNA]</scope>
    <source>
        <strain evidence="9 10">An564</strain>
    </source>
</reference>
<feature type="domain" description="HTH cro/C1-type" evidence="8">
    <location>
        <begin position="195"/>
        <end position="215"/>
    </location>
</feature>
<dbReference type="Gene3D" id="1.20.120.1810">
    <property type="match status" value="1"/>
</dbReference>
<dbReference type="SUPFAM" id="SSF88946">
    <property type="entry name" value="Sigma2 domain of RNA polymerase sigma factors"/>
    <property type="match status" value="1"/>
</dbReference>
<accession>A0ABS2GIZ5</accession>
<protein>
    <recommendedName>
        <fullName evidence="7">RNA polymerase sigma factor</fullName>
    </recommendedName>
</protein>
<dbReference type="PANTHER" id="PTHR30376">
    <property type="entry name" value="SIGMA FACTOR RPOH HEAT SHOCK RELATED"/>
    <property type="match status" value="1"/>
</dbReference>
<dbReference type="CDD" id="cd06171">
    <property type="entry name" value="Sigma70_r4"/>
    <property type="match status" value="1"/>
</dbReference>
<dbReference type="PROSITE" id="PS00716">
    <property type="entry name" value="SIGMA70_2"/>
    <property type="match status" value="1"/>
</dbReference>
<evidence type="ECO:0000256" key="1">
    <source>
        <dbReference type="ARBA" id="ARBA00007788"/>
    </source>
</evidence>
<dbReference type="PROSITE" id="PS00715">
    <property type="entry name" value="SIGMA70_1"/>
    <property type="match status" value="1"/>
</dbReference>
<dbReference type="InterPro" id="IPR014284">
    <property type="entry name" value="RNA_pol_sigma-70_dom"/>
</dbReference>
<dbReference type="InterPro" id="IPR013324">
    <property type="entry name" value="RNA_pol_sigma_r3/r4-like"/>
</dbReference>
<dbReference type="PRINTS" id="PR00046">
    <property type="entry name" value="SIGMA70FCT"/>
</dbReference>
<dbReference type="PIRSF" id="PIRSF000770">
    <property type="entry name" value="RNA_pol_sigma-SigE/K"/>
    <property type="match status" value="1"/>
</dbReference>
<dbReference type="InterPro" id="IPR001387">
    <property type="entry name" value="Cro/C1-type_HTH"/>
</dbReference>
<evidence type="ECO:0000256" key="7">
    <source>
        <dbReference type="RuleBase" id="RU362124"/>
    </source>
</evidence>
<organism evidence="9 10">
    <name type="scientific">Hydrogenoanaerobacterium saccharovorans</name>
    <dbReference type="NCBI Taxonomy" id="474960"/>
    <lineage>
        <taxon>Bacteria</taxon>
        <taxon>Bacillati</taxon>
        <taxon>Bacillota</taxon>
        <taxon>Clostridia</taxon>
        <taxon>Eubacteriales</taxon>
        <taxon>Oscillospiraceae</taxon>
        <taxon>Hydrogenoanaerobacterium</taxon>
    </lineage>
</organism>
<comment type="function">
    <text evidence="7">Sigma factors are initiation factors that promote the attachment of RNA polymerase to specific initiation sites and are then released.</text>
</comment>
<evidence type="ECO:0000313" key="10">
    <source>
        <dbReference type="Proteomes" id="UP000724149"/>
    </source>
</evidence>
<dbReference type="InterPro" id="IPR007627">
    <property type="entry name" value="RNA_pol_sigma70_r2"/>
</dbReference>
<comment type="similarity">
    <text evidence="1 7">Belongs to the sigma-70 factor family.</text>
</comment>
<keyword evidence="3 7" id="KW-0805">Transcription regulation</keyword>
<keyword evidence="5 7" id="KW-0238">DNA-binding</keyword>
<keyword evidence="4 7" id="KW-0731">Sigma factor</keyword>
<keyword evidence="6 7" id="KW-0804">Transcription</keyword>
<evidence type="ECO:0000256" key="5">
    <source>
        <dbReference type="ARBA" id="ARBA00023125"/>
    </source>
</evidence>
<sequence length="232" mass="26224">MYTLLLPALGNLLFLALHITGSGSFPRPLSAREEQECLQKIQQGDTAAKNKLIEHNLRLVAHIIKKYYAVSSDQDDLISIGTIGLIKAVTTFNAEKGARFATYASRCIENEILMYFRARKKTAQDVYLYDPIDTDKDGNALTIVDIMADEHNILDEIDLSIRSEQLREMIAKRLNQRERELLSLRYGLGGQRPHTQKEVADRLGISRSYVSRIEKKAISKLKLAFREAGVSD</sequence>
<dbReference type="NCBIfam" id="NF004471">
    <property type="entry name" value="PRK05803.1"/>
    <property type="match status" value="1"/>
</dbReference>
<dbReference type="Proteomes" id="UP000724149">
    <property type="component" value="Unassembled WGS sequence"/>
</dbReference>
<gene>
    <name evidence="9" type="primary">sigK</name>
    <name evidence="9" type="ORF">H9X81_01105</name>
</gene>
<evidence type="ECO:0000259" key="8">
    <source>
        <dbReference type="PROSITE" id="PS50943"/>
    </source>
</evidence>
<proteinExistence type="inferred from homology"/>
<dbReference type="InterPro" id="IPR013325">
    <property type="entry name" value="RNA_pol_sigma_r2"/>
</dbReference>
<comment type="caution">
    <text evidence="9">The sequence shown here is derived from an EMBL/GenBank/DDBJ whole genome shotgun (WGS) entry which is preliminary data.</text>
</comment>
<evidence type="ECO:0000256" key="2">
    <source>
        <dbReference type="ARBA" id="ARBA00022969"/>
    </source>
</evidence>
<evidence type="ECO:0000256" key="4">
    <source>
        <dbReference type="ARBA" id="ARBA00023082"/>
    </source>
</evidence>
<dbReference type="SUPFAM" id="SSF88659">
    <property type="entry name" value="Sigma3 and sigma4 domains of RNA polymerase sigma factors"/>
    <property type="match status" value="1"/>
</dbReference>
<dbReference type="NCBIfam" id="TIGR02937">
    <property type="entry name" value="sigma70-ECF"/>
    <property type="match status" value="1"/>
</dbReference>
<dbReference type="Pfam" id="PF04545">
    <property type="entry name" value="Sigma70_r4"/>
    <property type="match status" value="1"/>
</dbReference>
<evidence type="ECO:0000256" key="6">
    <source>
        <dbReference type="ARBA" id="ARBA00023163"/>
    </source>
</evidence>
<dbReference type="Gene3D" id="1.10.10.10">
    <property type="entry name" value="Winged helix-like DNA-binding domain superfamily/Winged helix DNA-binding domain"/>
    <property type="match status" value="1"/>
</dbReference>
<evidence type="ECO:0000256" key="3">
    <source>
        <dbReference type="ARBA" id="ARBA00023015"/>
    </source>
</evidence>
<keyword evidence="10" id="KW-1185">Reference proteome</keyword>
<dbReference type="InterPro" id="IPR000943">
    <property type="entry name" value="RNA_pol_sigma70"/>
</dbReference>
<dbReference type="InterPro" id="IPR007630">
    <property type="entry name" value="RNA_pol_sigma70_r4"/>
</dbReference>
<dbReference type="PANTHER" id="PTHR30376:SF3">
    <property type="entry name" value="RNA POLYMERASE SIGMA FACTOR RPOH"/>
    <property type="match status" value="1"/>
</dbReference>
<dbReference type="RefSeq" id="WP_177502684.1">
    <property type="nucleotide sequence ID" value="NZ_JACSNR010000001.1"/>
</dbReference>